<organism evidence="2 3">
    <name type="scientific">Isoptericola cucumis</name>
    <dbReference type="NCBI Taxonomy" id="1776856"/>
    <lineage>
        <taxon>Bacteria</taxon>
        <taxon>Bacillati</taxon>
        <taxon>Actinomycetota</taxon>
        <taxon>Actinomycetes</taxon>
        <taxon>Micrococcales</taxon>
        <taxon>Promicromonosporaceae</taxon>
        <taxon>Isoptericola</taxon>
    </lineage>
</organism>
<dbReference type="InterPro" id="IPR036366">
    <property type="entry name" value="PGBDSf"/>
</dbReference>
<proteinExistence type="predicted"/>
<dbReference type="Gene3D" id="1.10.101.10">
    <property type="entry name" value="PGBD-like superfamily/PGBD"/>
    <property type="match status" value="2"/>
</dbReference>
<dbReference type="SUPFAM" id="SSF47090">
    <property type="entry name" value="PGBD-like"/>
    <property type="match status" value="2"/>
</dbReference>
<name>A0ABQ2B4L2_9MICO</name>
<feature type="domain" description="Peptidoglycan binding-like" evidence="1">
    <location>
        <begin position="85"/>
        <end position="143"/>
    </location>
</feature>
<dbReference type="InterPro" id="IPR036365">
    <property type="entry name" value="PGBD-like_sf"/>
</dbReference>
<protein>
    <recommendedName>
        <fullName evidence="1">Peptidoglycan binding-like domain-containing protein</fullName>
    </recommendedName>
</protein>
<accession>A0ABQ2B4L2</accession>
<evidence type="ECO:0000313" key="3">
    <source>
        <dbReference type="Proteomes" id="UP000632535"/>
    </source>
</evidence>
<reference evidence="3" key="1">
    <citation type="journal article" date="2019" name="Int. J. Syst. Evol. Microbiol.">
        <title>The Global Catalogue of Microorganisms (GCM) 10K type strain sequencing project: providing services to taxonomists for standard genome sequencing and annotation.</title>
        <authorList>
            <consortium name="The Broad Institute Genomics Platform"/>
            <consortium name="The Broad Institute Genome Sequencing Center for Infectious Disease"/>
            <person name="Wu L."/>
            <person name="Ma J."/>
        </authorList>
    </citation>
    <scope>NUCLEOTIDE SEQUENCE [LARGE SCALE GENOMIC DNA]</scope>
    <source>
        <strain evidence="3">CCM 8653</strain>
    </source>
</reference>
<dbReference type="InterPro" id="IPR002477">
    <property type="entry name" value="Peptidoglycan-bd-like"/>
</dbReference>
<dbReference type="Proteomes" id="UP000632535">
    <property type="component" value="Unassembled WGS sequence"/>
</dbReference>
<dbReference type="RefSeq" id="WP_188522482.1">
    <property type="nucleotide sequence ID" value="NZ_BMDG01000003.1"/>
</dbReference>
<feature type="domain" description="Peptidoglycan binding-like" evidence="1">
    <location>
        <begin position="24"/>
        <end position="75"/>
    </location>
</feature>
<sequence>MSVTTDKALDPWPIVKSGARFHPVASVQHLLNEHGHDLEVDASFGPLTEAAVRAAQRDFGLEADGVVGPLTWQAIVVTVRHGSRGHAVRGAQQELDTRDGFDVVVDGVFGPRTERAVRAFQSALSAFGVEVDGIAGPVTWRAMVSGMVSH</sequence>
<dbReference type="EMBL" id="BMDG01000003">
    <property type="protein sequence ID" value="GGI05988.1"/>
    <property type="molecule type" value="Genomic_DNA"/>
</dbReference>
<dbReference type="Pfam" id="PF01471">
    <property type="entry name" value="PG_binding_1"/>
    <property type="match status" value="2"/>
</dbReference>
<gene>
    <name evidence="2" type="ORF">GCM10007368_08900</name>
</gene>
<keyword evidence="3" id="KW-1185">Reference proteome</keyword>
<evidence type="ECO:0000313" key="2">
    <source>
        <dbReference type="EMBL" id="GGI05988.1"/>
    </source>
</evidence>
<evidence type="ECO:0000259" key="1">
    <source>
        <dbReference type="Pfam" id="PF01471"/>
    </source>
</evidence>
<comment type="caution">
    <text evidence="2">The sequence shown here is derived from an EMBL/GenBank/DDBJ whole genome shotgun (WGS) entry which is preliminary data.</text>
</comment>